<evidence type="ECO:0000256" key="4">
    <source>
        <dbReference type="SAM" id="SignalP"/>
    </source>
</evidence>
<dbReference type="EMBL" id="WAAT01000051">
    <property type="protein sequence ID" value="KAB1066761.1"/>
    <property type="molecule type" value="Genomic_DNA"/>
</dbReference>
<evidence type="ECO:0000256" key="1">
    <source>
        <dbReference type="ARBA" id="ARBA00022614"/>
    </source>
</evidence>
<keyword evidence="7" id="KW-1185">Reference proteome</keyword>
<dbReference type="InterPro" id="IPR052574">
    <property type="entry name" value="CDIRP"/>
</dbReference>
<evidence type="ECO:0000313" key="7">
    <source>
        <dbReference type="Proteomes" id="UP000441333"/>
    </source>
</evidence>
<dbReference type="InterPro" id="IPR032675">
    <property type="entry name" value="LRR_dom_sf"/>
</dbReference>
<keyword evidence="2 4" id="KW-0732">Signal</keyword>
<keyword evidence="3" id="KW-0677">Repeat</keyword>
<dbReference type="PANTHER" id="PTHR47566">
    <property type="match status" value="1"/>
</dbReference>
<name>A0A6N6MD29_9FLAO</name>
<dbReference type="AlphaFoldDB" id="A0A6N6MD29"/>
<dbReference type="InterPro" id="IPR026444">
    <property type="entry name" value="Secre_tail"/>
</dbReference>
<sequence length="594" mass="64767">MIKKLLLFLLISIISFQGIAQTTAIPDPNFEQALIDFGYDTNLDGEVLTSNISGVTSLDINDKNISDLTGIEDFVALTRLYCYNNSLTSLYVGHITTLKELDCSWNSLPSLDVSNNIALEKLYCSSNSLPSLDVSSNTALEYLSCSRNPLTSLDVSSNTALEKLYCHNNSITSLNVSSNTALTYIKCDNNHLTSLNVKNGNNVNFTYFEATNNNLTCVQVDDVAYSTTNWTDIDDNSVYSEDCPAAQSTAIPDPNFEQALIDLGYDTNLDGEVLTSNISTVTYLDVNNRNISNLAGIEDFVVLEFLICSRNSLVSLDVSSNTALTSLWCGDNSITSLDVSHNTALENLICYDNSLTSLDVSTNKALVILVCSDNSLPSLDVSSNTVLEILRCGGNNITNLNLSSNTVLEILSCSFNPLTSLDVSSNTALTDLDCTDNSLPSLDVSRNTELIYLDCTYNSLESLNIKNGNNDNMIYFEATNNNLTCVQVDDVAYSTTNWTYIDDSSVYSEDCYTLSTEQLSFAGFTLYPNPVNSILNIGLQNGATLKQVTVYNNLGKPLFTANTTSINVSELSAGMYFVNVETIQGKSIKKVVVN</sequence>
<feature type="chain" id="PRO_5026688994" evidence="4">
    <location>
        <begin position="21"/>
        <end position="594"/>
    </location>
</feature>
<accession>A0A6N6MD29</accession>
<dbReference type="RefSeq" id="WP_150940517.1">
    <property type="nucleotide sequence ID" value="NZ_WAAT01000051.1"/>
</dbReference>
<comment type="caution">
    <text evidence="6">The sequence shown here is derived from an EMBL/GenBank/DDBJ whole genome shotgun (WGS) entry which is preliminary data.</text>
</comment>
<dbReference type="Gene3D" id="3.80.10.10">
    <property type="entry name" value="Ribonuclease Inhibitor"/>
    <property type="match status" value="2"/>
</dbReference>
<reference evidence="6 7" key="1">
    <citation type="submission" date="2019-09" db="EMBL/GenBank/DDBJ databases">
        <authorList>
            <person name="Cao W.R."/>
        </authorList>
    </citation>
    <scope>NUCLEOTIDE SEQUENCE [LARGE SCALE GENOMIC DNA]</scope>
    <source>
        <strain evidence="6 7">B1N29</strain>
    </source>
</reference>
<dbReference type="Proteomes" id="UP000441333">
    <property type="component" value="Unassembled WGS sequence"/>
</dbReference>
<dbReference type="Pfam" id="PF18962">
    <property type="entry name" value="Por_Secre_tail"/>
    <property type="match status" value="1"/>
</dbReference>
<organism evidence="6 7">
    <name type="scientific">Pseudotamlana haliotis</name>
    <dbReference type="NCBI Taxonomy" id="2614804"/>
    <lineage>
        <taxon>Bacteria</taxon>
        <taxon>Pseudomonadati</taxon>
        <taxon>Bacteroidota</taxon>
        <taxon>Flavobacteriia</taxon>
        <taxon>Flavobacteriales</taxon>
        <taxon>Flavobacteriaceae</taxon>
        <taxon>Pseudotamlana</taxon>
    </lineage>
</organism>
<feature type="signal peptide" evidence="4">
    <location>
        <begin position="1"/>
        <end position="20"/>
    </location>
</feature>
<evidence type="ECO:0000313" key="6">
    <source>
        <dbReference type="EMBL" id="KAB1066761.1"/>
    </source>
</evidence>
<dbReference type="GO" id="GO:0035591">
    <property type="term" value="F:signaling adaptor activity"/>
    <property type="evidence" value="ECO:0007669"/>
    <property type="project" value="TreeGrafter"/>
</dbReference>
<evidence type="ECO:0000256" key="2">
    <source>
        <dbReference type="ARBA" id="ARBA00022729"/>
    </source>
</evidence>
<protein>
    <submittedName>
        <fullName evidence="6">T9SS type A sorting domain-containing protein</fullName>
    </submittedName>
</protein>
<dbReference type="PANTHER" id="PTHR47566:SF1">
    <property type="entry name" value="PROTEIN NUD1"/>
    <property type="match status" value="1"/>
</dbReference>
<dbReference type="SUPFAM" id="SSF52058">
    <property type="entry name" value="L domain-like"/>
    <property type="match status" value="2"/>
</dbReference>
<evidence type="ECO:0000259" key="5">
    <source>
        <dbReference type="Pfam" id="PF18962"/>
    </source>
</evidence>
<proteinExistence type="predicted"/>
<feature type="domain" description="Secretion system C-terminal sorting" evidence="5">
    <location>
        <begin position="526"/>
        <end position="593"/>
    </location>
</feature>
<dbReference type="NCBIfam" id="TIGR04183">
    <property type="entry name" value="Por_Secre_tail"/>
    <property type="match status" value="1"/>
</dbReference>
<evidence type="ECO:0000256" key="3">
    <source>
        <dbReference type="ARBA" id="ARBA00022737"/>
    </source>
</evidence>
<keyword evidence="1" id="KW-0433">Leucine-rich repeat</keyword>
<gene>
    <name evidence="6" type="ORF">F6U93_12955</name>
</gene>